<feature type="chain" id="PRO_5045941373" description="Sm domain-containing protein" evidence="10">
    <location>
        <begin position="23"/>
        <end position="772"/>
    </location>
</feature>
<proteinExistence type="inferred from homology"/>
<keyword evidence="4" id="KW-0747">Spliceosome</keyword>
<accession>A0ABP0M4K8</accession>
<evidence type="ECO:0000313" key="13">
    <source>
        <dbReference type="Proteomes" id="UP001642484"/>
    </source>
</evidence>
<dbReference type="InterPro" id="IPR047575">
    <property type="entry name" value="Sm"/>
</dbReference>
<feature type="compositionally biased region" description="Basic and acidic residues" evidence="9">
    <location>
        <begin position="718"/>
        <end position="727"/>
    </location>
</feature>
<evidence type="ECO:0000256" key="7">
    <source>
        <dbReference type="ARBA" id="ARBA00023242"/>
    </source>
</evidence>
<evidence type="ECO:0000256" key="8">
    <source>
        <dbReference type="ARBA" id="ARBA00023274"/>
    </source>
</evidence>
<dbReference type="Proteomes" id="UP001642484">
    <property type="component" value="Unassembled WGS sequence"/>
</dbReference>
<comment type="subcellular location">
    <subcellularLocation>
        <location evidence="1">Nucleus</location>
    </subcellularLocation>
</comment>
<keyword evidence="10" id="KW-0732">Signal</keyword>
<keyword evidence="3" id="KW-0507">mRNA processing</keyword>
<evidence type="ECO:0000256" key="2">
    <source>
        <dbReference type="ARBA" id="ARBA00006850"/>
    </source>
</evidence>
<comment type="similarity">
    <text evidence="2">Belongs to the snRNP Sm proteins family.</text>
</comment>
<dbReference type="EMBL" id="CAXAMN010015424">
    <property type="protein sequence ID" value="CAK9045694.1"/>
    <property type="molecule type" value="Genomic_DNA"/>
</dbReference>
<protein>
    <recommendedName>
        <fullName evidence="11">Sm domain-containing protein</fullName>
    </recommendedName>
</protein>
<evidence type="ECO:0000256" key="6">
    <source>
        <dbReference type="ARBA" id="ARBA00023187"/>
    </source>
</evidence>
<keyword evidence="7" id="KW-0539">Nucleus</keyword>
<evidence type="ECO:0000256" key="1">
    <source>
        <dbReference type="ARBA" id="ARBA00004123"/>
    </source>
</evidence>
<dbReference type="CDD" id="cd01723">
    <property type="entry name" value="LSm4"/>
    <property type="match status" value="1"/>
</dbReference>
<dbReference type="PANTHER" id="PTHR23338">
    <property type="entry name" value="SMALL NUCLEAR RIBONUCLEOPROTEIN SM"/>
    <property type="match status" value="1"/>
</dbReference>
<keyword evidence="6" id="KW-0508">mRNA splicing</keyword>
<keyword evidence="8" id="KW-0687">Ribonucleoprotein</keyword>
<keyword evidence="5" id="KW-0694">RNA-binding</keyword>
<name>A0ABP0M4K8_9DINO</name>
<keyword evidence="13" id="KW-1185">Reference proteome</keyword>
<evidence type="ECO:0000256" key="4">
    <source>
        <dbReference type="ARBA" id="ARBA00022728"/>
    </source>
</evidence>
<dbReference type="Gene3D" id="3.40.50.300">
    <property type="entry name" value="P-loop containing nucleotide triphosphate hydrolases"/>
    <property type="match status" value="1"/>
</dbReference>
<evidence type="ECO:0000313" key="12">
    <source>
        <dbReference type="EMBL" id="CAK9045694.1"/>
    </source>
</evidence>
<evidence type="ECO:0000256" key="3">
    <source>
        <dbReference type="ARBA" id="ARBA00022664"/>
    </source>
</evidence>
<gene>
    <name evidence="12" type="ORF">CCMP2556_LOCUS23831</name>
</gene>
<evidence type="ECO:0000256" key="9">
    <source>
        <dbReference type="SAM" id="MobiDB-lite"/>
    </source>
</evidence>
<dbReference type="InterPro" id="IPR027417">
    <property type="entry name" value="P-loop_NTPase"/>
</dbReference>
<dbReference type="Gene3D" id="2.30.30.100">
    <property type="match status" value="1"/>
</dbReference>
<evidence type="ECO:0000256" key="5">
    <source>
        <dbReference type="ARBA" id="ARBA00022884"/>
    </source>
</evidence>
<organism evidence="12 13">
    <name type="scientific">Durusdinium trenchii</name>
    <dbReference type="NCBI Taxonomy" id="1381693"/>
    <lineage>
        <taxon>Eukaryota</taxon>
        <taxon>Sar</taxon>
        <taxon>Alveolata</taxon>
        <taxon>Dinophyceae</taxon>
        <taxon>Suessiales</taxon>
        <taxon>Symbiodiniaceae</taxon>
        <taxon>Durusdinium</taxon>
    </lineage>
</organism>
<dbReference type="Pfam" id="PF01423">
    <property type="entry name" value="LSM"/>
    <property type="match status" value="1"/>
</dbReference>
<feature type="region of interest" description="Disordered" evidence="9">
    <location>
        <begin position="718"/>
        <end position="772"/>
    </location>
</feature>
<comment type="caution">
    <text evidence="12">The sequence shown here is derived from an EMBL/GenBank/DDBJ whole genome shotgun (WGS) entry which is preliminary data.</text>
</comment>
<feature type="domain" description="Sm" evidence="11">
    <location>
        <begin position="638"/>
        <end position="711"/>
    </location>
</feature>
<evidence type="ECO:0000256" key="10">
    <source>
        <dbReference type="SAM" id="SignalP"/>
    </source>
</evidence>
<dbReference type="InterPro" id="IPR001163">
    <property type="entry name" value="Sm_dom_euk/arc"/>
</dbReference>
<reference evidence="12 13" key="1">
    <citation type="submission" date="2024-02" db="EMBL/GenBank/DDBJ databases">
        <authorList>
            <person name="Chen Y."/>
            <person name="Shah S."/>
            <person name="Dougan E. K."/>
            <person name="Thang M."/>
            <person name="Chan C."/>
        </authorList>
    </citation>
    <scope>NUCLEOTIDE SEQUENCE [LARGE SCALE GENOMIC DNA]</scope>
</reference>
<dbReference type="SUPFAM" id="SSF52540">
    <property type="entry name" value="P-loop containing nucleoside triphosphate hydrolases"/>
    <property type="match status" value="1"/>
</dbReference>
<dbReference type="InterPro" id="IPR034101">
    <property type="entry name" value="Lsm4"/>
</dbReference>
<feature type="signal peptide" evidence="10">
    <location>
        <begin position="1"/>
        <end position="22"/>
    </location>
</feature>
<dbReference type="InterPro" id="IPR010920">
    <property type="entry name" value="LSM_dom_sf"/>
</dbReference>
<dbReference type="PROSITE" id="PS52002">
    <property type="entry name" value="SM"/>
    <property type="match status" value="1"/>
</dbReference>
<dbReference type="SMART" id="SM00651">
    <property type="entry name" value="Sm"/>
    <property type="match status" value="1"/>
</dbReference>
<evidence type="ECO:0000259" key="11">
    <source>
        <dbReference type="PROSITE" id="PS52002"/>
    </source>
</evidence>
<sequence length="772" mass="84493">MSPGRRVLAALLAGVTSSFALAAHAEGETACRAALEEGLAVALAYSGAPVLARPSWHQQELLQMFEVSEQQLLGCQALGFVPYRFGHALLCVVQACDAEDLVRALALPAFLAAMGVEIPADQQAEMIIGRLAHWKEMKADFVVAGFESGGTTSLVHHLQTIPDIYMMPFEFSDWARDFTRPRDLPVPECETLVSYWPAFMSFAFWPAAETVERFNQQASRCGWQKRIGVWDSRYATHPIAVRKIQALLADKASARVILCFRDPIRYVVSTFNRLSPEHPGGRKGNYTLLMRDMARAVGWERLHMQPFDLLSEPEEMAQLLLAVGSRHRPHGPLPHENQGSAKRVDVCDLSDEDLAALVLLERLYTPEFRRLLRRFGRRGWSWPERAGAVGPDGVCRSWGGSEAEAVQSLGGKGSDLHGDEGVLSREGSALHLLVAAKQKSLEPGPAMHSATSGACRGRWLVALRLLHEVQRLKTQLVSISHNTAMSSCKWPDILRLVVDMRHRALQPDAASRAAAAGGGAWRWALGIGGGGGDLERPRLAFHALLGAVPRDAWRRVLELLRSMPLEALEPDIVSYSAAMGQAGPAWALAGALLVQARRTGLRLDALSYTRAIQAFGSAAHAHVCGAFWAQGLGRAEIRTGLLEQPSVTKQRMVELKNGETYSGVLASCDGFMNLHMRDIVCTSRDGERFWKIPECYVRGNSIKYLRLPDEVIDMVKDEPQSRKEIRQQFKARGRGRGGKGEGRGRGRGGQSAGPGEKRAGGGGDKAGKKARG</sequence>
<dbReference type="SUPFAM" id="SSF50182">
    <property type="entry name" value="Sm-like ribonucleoproteins"/>
    <property type="match status" value="1"/>
</dbReference>
<dbReference type="InterPro" id="IPR027141">
    <property type="entry name" value="LSm4/Sm_D1/D3"/>
</dbReference>